<accession>A0AA36HQH1</accession>
<sequence>VIQVDQNFGRSWHRSNPQNVTPCIIPKGKYVVTGPHWRLLGGAATSELSAVAVGGTREKCMLQGVGLEEIQSYSMEKLLGPS</sequence>
<evidence type="ECO:0000313" key="2">
    <source>
        <dbReference type="Proteomes" id="UP001178507"/>
    </source>
</evidence>
<comment type="caution">
    <text evidence="1">The sequence shown here is derived from an EMBL/GenBank/DDBJ whole genome shotgun (WGS) entry which is preliminary data.</text>
</comment>
<gene>
    <name evidence="1" type="ORF">EVOR1521_LOCUS3267</name>
</gene>
<proteinExistence type="predicted"/>
<name>A0AA36HQH1_9DINO</name>
<dbReference type="EMBL" id="CAUJNA010000196">
    <property type="protein sequence ID" value="CAJ1373460.1"/>
    <property type="molecule type" value="Genomic_DNA"/>
</dbReference>
<keyword evidence="2" id="KW-1185">Reference proteome</keyword>
<dbReference type="AlphaFoldDB" id="A0AA36HQH1"/>
<dbReference type="Proteomes" id="UP001178507">
    <property type="component" value="Unassembled WGS sequence"/>
</dbReference>
<protein>
    <submittedName>
        <fullName evidence="1">Uncharacterized protein</fullName>
    </submittedName>
</protein>
<feature type="non-terminal residue" evidence="1">
    <location>
        <position position="82"/>
    </location>
</feature>
<reference evidence="1" key="1">
    <citation type="submission" date="2023-08" db="EMBL/GenBank/DDBJ databases">
        <authorList>
            <person name="Chen Y."/>
            <person name="Shah S."/>
            <person name="Dougan E. K."/>
            <person name="Thang M."/>
            <person name="Chan C."/>
        </authorList>
    </citation>
    <scope>NUCLEOTIDE SEQUENCE</scope>
</reference>
<evidence type="ECO:0000313" key="1">
    <source>
        <dbReference type="EMBL" id="CAJ1373460.1"/>
    </source>
</evidence>
<organism evidence="1 2">
    <name type="scientific">Effrenium voratum</name>
    <dbReference type="NCBI Taxonomy" id="2562239"/>
    <lineage>
        <taxon>Eukaryota</taxon>
        <taxon>Sar</taxon>
        <taxon>Alveolata</taxon>
        <taxon>Dinophyceae</taxon>
        <taxon>Suessiales</taxon>
        <taxon>Symbiodiniaceae</taxon>
        <taxon>Effrenium</taxon>
    </lineage>
</organism>